<evidence type="ECO:0000256" key="4">
    <source>
        <dbReference type="ARBA" id="ARBA00023136"/>
    </source>
</evidence>
<comment type="subcellular location">
    <subcellularLocation>
        <location evidence="6">Nucleus outer membrane</location>
        <topology evidence="6">Single-pass membrane protein</topology>
    </subcellularLocation>
</comment>
<evidence type="ECO:0000313" key="8">
    <source>
        <dbReference type="EMBL" id="KAL1597349.1"/>
    </source>
</evidence>
<comment type="similarity">
    <text evidence="1">Belongs to the TMEM53 family.</text>
</comment>
<name>A0ABR3QYV9_9PLEO</name>
<keyword evidence="3 7" id="KW-1133">Transmembrane helix</keyword>
<keyword evidence="9" id="KW-1185">Reference proteome</keyword>
<keyword evidence="5" id="KW-0539">Nucleus</keyword>
<proteinExistence type="inferred from homology"/>
<dbReference type="EMBL" id="JAKJXO020000013">
    <property type="protein sequence ID" value="KAL1597349.1"/>
    <property type="molecule type" value="Genomic_DNA"/>
</dbReference>
<organism evidence="8 9">
    <name type="scientific">Paraconiothyrium brasiliense</name>
    <dbReference type="NCBI Taxonomy" id="300254"/>
    <lineage>
        <taxon>Eukaryota</taxon>
        <taxon>Fungi</taxon>
        <taxon>Dikarya</taxon>
        <taxon>Ascomycota</taxon>
        <taxon>Pezizomycotina</taxon>
        <taxon>Dothideomycetes</taxon>
        <taxon>Pleosporomycetidae</taxon>
        <taxon>Pleosporales</taxon>
        <taxon>Massarineae</taxon>
        <taxon>Didymosphaeriaceae</taxon>
        <taxon>Paraconiothyrium</taxon>
    </lineage>
</organism>
<keyword evidence="4 7" id="KW-0472">Membrane</keyword>
<protein>
    <recommendedName>
        <fullName evidence="10">Indole-diterpene biosynthesis protein-like protein PaxU</fullName>
    </recommendedName>
</protein>
<dbReference type="Proteomes" id="UP001521785">
    <property type="component" value="Unassembled WGS sequence"/>
</dbReference>
<comment type="caution">
    <text evidence="8">The sequence shown here is derived from an EMBL/GenBank/DDBJ whole genome shotgun (WGS) entry which is preliminary data.</text>
</comment>
<evidence type="ECO:0008006" key="10">
    <source>
        <dbReference type="Google" id="ProtNLM"/>
    </source>
</evidence>
<dbReference type="Pfam" id="PF05705">
    <property type="entry name" value="DUF829"/>
    <property type="match status" value="1"/>
</dbReference>
<evidence type="ECO:0000313" key="9">
    <source>
        <dbReference type="Proteomes" id="UP001521785"/>
    </source>
</evidence>
<accession>A0ABR3QYV9</accession>
<gene>
    <name evidence="8" type="ORF">SLS60_008933</name>
</gene>
<feature type="transmembrane region" description="Helical" evidence="7">
    <location>
        <begin position="157"/>
        <end position="178"/>
    </location>
</feature>
<dbReference type="InterPro" id="IPR008547">
    <property type="entry name" value="DUF829_TMEM53"/>
</dbReference>
<evidence type="ECO:0000256" key="3">
    <source>
        <dbReference type="ARBA" id="ARBA00022989"/>
    </source>
</evidence>
<evidence type="ECO:0000256" key="2">
    <source>
        <dbReference type="ARBA" id="ARBA00022692"/>
    </source>
</evidence>
<dbReference type="PANTHER" id="PTHR12265">
    <property type="entry name" value="TRANSMEMBRANE PROTEIN 53"/>
    <property type="match status" value="1"/>
</dbReference>
<reference evidence="8 9" key="1">
    <citation type="submission" date="2024-02" db="EMBL/GenBank/DDBJ databases">
        <title>De novo assembly and annotation of 12 fungi associated with fruit tree decline syndrome in Ontario, Canada.</title>
        <authorList>
            <person name="Sulman M."/>
            <person name="Ellouze W."/>
            <person name="Ilyukhin E."/>
        </authorList>
    </citation>
    <scope>NUCLEOTIDE SEQUENCE [LARGE SCALE GENOMIC DNA]</scope>
    <source>
        <strain evidence="8 9">M42-189</strain>
    </source>
</reference>
<evidence type="ECO:0000256" key="5">
    <source>
        <dbReference type="ARBA" id="ARBA00023242"/>
    </source>
</evidence>
<dbReference type="PANTHER" id="PTHR12265:SF30">
    <property type="entry name" value="TRANSMEMBRANE PROTEIN 53"/>
    <property type="match status" value="1"/>
</dbReference>
<evidence type="ECO:0000256" key="7">
    <source>
        <dbReference type="SAM" id="Phobius"/>
    </source>
</evidence>
<keyword evidence="2 7" id="KW-0812">Transmembrane</keyword>
<dbReference type="SUPFAM" id="SSF53474">
    <property type="entry name" value="alpha/beta-Hydrolases"/>
    <property type="match status" value="1"/>
</dbReference>
<evidence type="ECO:0000256" key="1">
    <source>
        <dbReference type="ARBA" id="ARBA00007387"/>
    </source>
</evidence>
<evidence type="ECO:0000256" key="6">
    <source>
        <dbReference type="ARBA" id="ARBA00034303"/>
    </source>
</evidence>
<dbReference type="InterPro" id="IPR029058">
    <property type="entry name" value="AB_hydrolase_fold"/>
</dbReference>
<sequence length="271" mass="30486">MALNGFSKLAPDIYLYTPQDAETGHLVILGTWMGAANKYIEKYIDLHKKQMPTASILLLKSQVSSMIRPYTKQQQAIEPAMSPVLSLLAQSNSSNVPPRIFLHIFSNGGINSATHLLIDLERKRKAPLPLVGILCDSVPTGAGYWKTYNAFMYSFPARFPASIAASTAVHTLLILLFLSVAMGRYENPEDFWRKAILDTKLIDSKRICYVASKADKQTDWRDVVAHAEMARAKGWGVKKVILEDTPHCNHLKKDPQMYYDVLELMWTEAKL</sequence>